<feature type="transmembrane region" description="Helical" evidence="7">
    <location>
        <begin position="199"/>
        <end position="222"/>
    </location>
</feature>
<feature type="transmembrane region" description="Helical" evidence="7">
    <location>
        <begin position="141"/>
        <end position="160"/>
    </location>
</feature>
<dbReference type="InterPro" id="IPR020846">
    <property type="entry name" value="MFS_dom"/>
</dbReference>
<dbReference type="Gene3D" id="1.20.1720.10">
    <property type="entry name" value="Multidrug resistance protein D"/>
    <property type="match status" value="1"/>
</dbReference>
<dbReference type="Gene3D" id="1.20.1250.20">
    <property type="entry name" value="MFS general substrate transporter like domains"/>
    <property type="match status" value="1"/>
</dbReference>
<reference evidence="9 10" key="1">
    <citation type="submission" date="2018-09" db="EMBL/GenBank/DDBJ databases">
        <authorList>
            <person name="Grouzdev D.S."/>
            <person name="Krutkina M.S."/>
        </authorList>
    </citation>
    <scope>NUCLEOTIDE SEQUENCE [LARGE SCALE GENOMIC DNA]</scope>
    <source>
        <strain evidence="9 10">RmlP001</strain>
    </source>
</reference>
<feature type="transmembrane region" description="Helical" evidence="7">
    <location>
        <begin position="510"/>
        <end position="527"/>
    </location>
</feature>
<keyword evidence="10" id="KW-1185">Reference proteome</keyword>
<evidence type="ECO:0000313" key="10">
    <source>
        <dbReference type="Proteomes" id="UP000289411"/>
    </source>
</evidence>
<reference evidence="9 10" key="2">
    <citation type="submission" date="2019-02" db="EMBL/GenBank/DDBJ databases">
        <title>'Lichenibacterium ramalinii' gen. nov. sp. nov., 'Lichenibacterium minor' gen. nov. sp. nov.</title>
        <authorList>
            <person name="Pankratov T."/>
        </authorList>
    </citation>
    <scope>NUCLEOTIDE SEQUENCE [LARGE SCALE GENOMIC DNA]</scope>
    <source>
        <strain evidence="9 10">RmlP001</strain>
    </source>
</reference>
<organism evidence="9 10">
    <name type="scientific">Lichenibacterium ramalinae</name>
    <dbReference type="NCBI Taxonomy" id="2316527"/>
    <lineage>
        <taxon>Bacteria</taxon>
        <taxon>Pseudomonadati</taxon>
        <taxon>Pseudomonadota</taxon>
        <taxon>Alphaproteobacteria</taxon>
        <taxon>Hyphomicrobiales</taxon>
        <taxon>Lichenihabitantaceae</taxon>
        <taxon>Lichenibacterium</taxon>
    </lineage>
</organism>
<feature type="transmembrane region" description="Helical" evidence="7">
    <location>
        <begin position="399"/>
        <end position="420"/>
    </location>
</feature>
<dbReference type="OrthoDB" id="9812221at2"/>
<dbReference type="Pfam" id="PF07690">
    <property type="entry name" value="MFS_1"/>
    <property type="match status" value="1"/>
</dbReference>
<evidence type="ECO:0000256" key="5">
    <source>
        <dbReference type="ARBA" id="ARBA00022989"/>
    </source>
</evidence>
<feature type="transmembrane region" description="Helical" evidence="7">
    <location>
        <begin position="362"/>
        <end position="379"/>
    </location>
</feature>
<dbReference type="Proteomes" id="UP000289411">
    <property type="component" value="Unassembled WGS sequence"/>
</dbReference>
<keyword evidence="5 7" id="KW-1133">Transmembrane helix</keyword>
<feature type="transmembrane region" description="Helical" evidence="7">
    <location>
        <begin position="113"/>
        <end position="135"/>
    </location>
</feature>
<dbReference type="SUPFAM" id="SSF103473">
    <property type="entry name" value="MFS general substrate transporter"/>
    <property type="match status" value="1"/>
</dbReference>
<dbReference type="PROSITE" id="PS50850">
    <property type="entry name" value="MFS"/>
    <property type="match status" value="1"/>
</dbReference>
<keyword evidence="2" id="KW-0813">Transport</keyword>
<keyword evidence="3" id="KW-1003">Cell membrane</keyword>
<dbReference type="CDD" id="cd17503">
    <property type="entry name" value="MFS_LmrB_MDR_like"/>
    <property type="match status" value="1"/>
</dbReference>
<evidence type="ECO:0000313" key="9">
    <source>
        <dbReference type="EMBL" id="RYB02290.1"/>
    </source>
</evidence>
<dbReference type="AlphaFoldDB" id="A0A4Q2R9T0"/>
<evidence type="ECO:0000256" key="3">
    <source>
        <dbReference type="ARBA" id="ARBA00022475"/>
    </source>
</evidence>
<dbReference type="PRINTS" id="PR01036">
    <property type="entry name" value="TCRTETB"/>
</dbReference>
<dbReference type="InterPro" id="IPR004638">
    <property type="entry name" value="EmrB-like"/>
</dbReference>
<feature type="transmembrane region" description="Helical" evidence="7">
    <location>
        <begin position="263"/>
        <end position="280"/>
    </location>
</feature>
<evidence type="ECO:0000256" key="4">
    <source>
        <dbReference type="ARBA" id="ARBA00022692"/>
    </source>
</evidence>
<dbReference type="EMBL" id="QYBC01000021">
    <property type="protein sequence ID" value="RYB02290.1"/>
    <property type="molecule type" value="Genomic_DNA"/>
</dbReference>
<protein>
    <submittedName>
        <fullName evidence="9">DHA2 family efflux MFS transporter permease subunit</fullName>
    </submittedName>
</protein>
<dbReference type="InterPro" id="IPR036259">
    <property type="entry name" value="MFS_trans_sf"/>
</dbReference>
<accession>A0A4Q2R9T0</accession>
<dbReference type="PANTHER" id="PTHR23501:SF174">
    <property type="entry name" value="MULTIDRUG EXPORT PROTEIN EMRB-RELATED"/>
    <property type="match status" value="1"/>
</dbReference>
<comment type="caution">
    <text evidence="9">The sequence shown here is derived from an EMBL/GenBank/DDBJ whole genome shotgun (WGS) entry which is preliminary data.</text>
</comment>
<dbReference type="InterPro" id="IPR011701">
    <property type="entry name" value="MFS"/>
</dbReference>
<dbReference type="NCBIfam" id="TIGR00711">
    <property type="entry name" value="efflux_EmrB"/>
    <property type="match status" value="1"/>
</dbReference>
<evidence type="ECO:0000259" key="8">
    <source>
        <dbReference type="PROSITE" id="PS50850"/>
    </source>
</evidence>
<evidence type="ECO:0000256" key="7">
    <source>
        <dbReference type="SAM" id="Phobius"/>
    </source>
</evidence>
<name>A0A4Q2R9T0_9HYPH</name>
<dbReference type="GO" id="GO:0022857">
    <property type="term" value="F:transmembrane transporter activity"/>
    <property type="evidence" value="ECO:0007669"/>
    <property type="project" value="InterPro"/>
</dbReference>
<evidence type="ECO:0000256" key="2">
    <source>
        <dbReference type="ARBA" id="ARBA00022448"/>
    </source>
</evidence>
<dbReference type="GO" id="GO:0005886">
    <property type="term" value="C:plasma membrane"/>
    <property type="evidence" value="ECO:0007669"/>
    <property type="project" value="UniProtKB-SubCell"/>
</dbReference>
<feature type="transmembrane region" description="Helical" evidence="7">
    <location>
        <begin position="85"/>
        <end position="106"/>
    </location>
</feature>
<sequence length="543" mass="57510">MSSAAIAGVARGAPAPDELVEPIASPAAAAPSPQAQAGPAVANRGAITACVILAVVMQALDTTIANVALPYIQGSVSASSDQINWVLTSYITAAAIMTPAAGYFANRFGRKRVLLISVAGFVVASILCGIAQSLVEIVGFRLLQGMFGAALVPLAQSILLDIYTPEERGSAMAVFGVSIMVGPVLGPVIGGWLTDNISWRWVFYINLGIGAVAFAGISAFVTETKRDALARLDWTGFGALSLTIASLQIFLDRGEQLDWFSSGEIQIEALVCACAFYVFLVHTFTAKKPFVDPRLFLDRNFTVGIVFIFVVGITYLASMALMTPYLQTLMDYPIVTAGLVMGPRGIGTMASMFLVGKLIGRIEVRWLLLAGLVLTAWAMNDMTGWTRDVSEMRIVETGFVQGAGLGFLFVPLSVVTFSTLSSAQRQDGTGLYNLSRNIGSSVGISVVTALLAENVQANHADIAGYVTAFNPMVHLPAIARMLSPYTAHGRAALDGVVTTQATMIAYMDDFRLLMIMAVAAMPLVFLLKKAAGPVAVDHSAVME</sequence>
<feature type="transmembrane region" description="Helical" evidence="7">
    <location>
        <begin position="301"/>
        <end position="322"/>
    </location>
</feature>
<keyword evidence="6 7" id="KW-0472">Membrane</keyword>
<gene>
    <name evidence="9" type="ORF">D3272_21665</name>
</gene>
<feature type="transmembrane region" description="Helical" evidence="7">
    <location>
        <begin position="172"/>
        <end position="193"/>
    </location>
</feature>
<keyword evidence="4 7" id="KW-0812">Transmembrane</keyword>
<comment type="subcellular location">
    <subcellularLocation>
        <location evidence="1">Cell membrane</location>
        <topology evidence="1">Multi-pass membrane protein</topology>
    </subcellularLocation>
</comment>
<proteinExistence type="predicted"/>
<feature type="transmembrane region" description="Helical" evidence="7">
    <location>
        <begin position="334"/>
        <end position="355"/>
    </location>
</feature>
<dbReference type="PANTHER" id="PTHR23501">
    <property type="entry name" value="MAJOR FACILITATOR SUPERFAMILY"/>
    <property type="match status" value="1"/>
</dbReference>
<dbReference type="RefSeq" id="WP_129221301.1">
    <property type="nucleotide sequence ID" value="NZ_QYBC01000021.1"/>
</dbReference>
<feature type="domain" description="Major facilitator superfamily (MFS) profile" evidence="8">
    <location>
        <begin position="47"/>
        <end position="532"/>
    </location>
</feature>
<evidence type="ECO:0000256" key="1">
    <source>
        <dbReference type="ARBA" id="ARBA00004651"/>
    </source>
</evidence>
<evidence type="ECO:0000256" key="6">
    <source>
        <dbReference type="ARBA" id="ARBA00023136"/>
    </source>
</evidence>
<feature type="transmembrane region" description="Helical" evidence="7">
    <location>
        <begin position="234"/>
        <end position="251"/>
    </location>
</feature>